<keyword evidence="1" id="KW-0732">Signal</keyword>
<accession>A0ABT3FZE3</accession>
<feature type="chain" id="PRO_5046311110" description="PEP-CTERM sorting domain-containing protein" evidence="1">
    <location>
        <begin position="21"/>
        <end position="244"/>
    </location>
</feature>
<keyword evidence="3" id="KW-1185">Reference proteome</keyword>
<feature type="signal peptide" evidence="1">
    <location>
        <begin position="1"/>
        <end position="20"/>
    </location>
</feature>
<evidence type="ECO:0000256" key="1">
    <source>
        <dbReference type="SAM" id="SignalP"/>
    </source>
</evidence>
<proteinExistence type="predicted"/>
<comment type="caution">
    <text evidence="2">The sequence shown here is derived from an EMBL/GenBank/DDBJ whole genome shotgun (WGS) entry which is preliminary data.</text>
</comment>
<organism evidence="2 3">
    <name type="scientific">Luteolibacter rhizosphaerae</name>
    <dbReference type="NCBI Taxonomy" id="2989719"/>
    <lineage>
        <taxon>Bacteria</taxon>
        <taxon>Pseudomonadati</taxon>
        <taxon>Verrucomicrobiota</taxon>
        <taxon>Verrucomicrobiia</taxon>
        <taxon>Verrucomicrobiales</taxon>
        <taxon>Verrucomicrobiaceae</taxon>
        <taxon>Luteolibacter</taxon>
    </lineage>
</organism>
<dbReference type="EMBL" id="JAPDDR010000002">
    <property type="protein sequence ID" value="MCW1912614.1"/>
    <property type="molecule type" value="Genomic_DNA"/>
</dbReference>
<gene>
    <name evidence="2" type="ORF">OJ996_03445</name>
</gene>
<evidence type="ECO:0008006" key="4">
    <source>
        <dbReference type="Google" id="ProtNLM"/>
    </source>
</evidence>
<name>A0ABT3FZE3_9BACT</name>
<protein>
    <recommendedName>
        <fullName evidence="4">PEP-CTERM sorting domain-containing protein</fullName>
    </recommendedName>
</protein>
<dbReference type="Proteomes" id="UP001165653">
    <property type="component" value="Unassembled WGS sequence"/>
</dbReference>
<evidence type="ECO:0000313" key="2">
    <source>
        <dbReference type="EMBL" id="MCW1912614.1"/>
    </source>
</evidence>
<dbReference type="RefSeq" id="WP_264511192.1">
    <property type="nucleotide sequence ID" value="NZ_JAPDDR010000002.1"/>
</dbReference>
<sequence length="244" mass="25661">MKLPPILGALALALAAPLPAQTPVYTLPGETGGPFTYLTVSQGTEYADSAHLAGTDRVLDQAVVTVYSNVARQGSVTLSFYTAVPDENEYEGPVGQPGVTPGNLAGFRPSDTPLWSSGPLLFSFQDDGSNNLNLNELVFSGINTLVPDDIFWTLTFTDISNFSDGGAFGPKLEDAALLGPVGAETDPSRFYLRDPGGEWIPVWLATNAPPTSTLSIQLTAVPEPSAALLGILGVAGLIRRRRTA</sequence>
<reference evidence="2" key="1">
    <citation type="submission" date="2022-10" db="EMBL/GenBank/DDBJ databases">
        <title>Luteolibacter sp. GHJ8, whole genome shotgun sequencing project.</title>
        <authorList>
            <person name="Zhao G."/>
            <person name="Shen L."/>
        </authorList>
    </citation>
    <scope>NUCLEOTIDE SEQUENCE</scope>
    <source>
        <strain evidence="2">GHJ8</strain>
    </source>
</reference>
<evidence type="ECO:0000313" key="3">
    <source>
        <dbReference type="Proteomes" id="UP001165653"/>
    </source>
</evidence>